<evidence type="ECO:0000313" key="2">
    <source>
        <dbReference type="Proteomes" id="UP001231649"/>
    </source>
</evidence>
<keyword evidence="2" id="KW-1185">Reference proteome</keyword>
<organism evidence="1 2">
    <name type="scientific">Mythimna loreyi</name>
    <dbReference type="NCBI Taxonomy" id="667449"/>
    <lineage>
        <taxon>Eukaryota</taxon>
        <taxon>Metazoa</taxon>
        <taxon>Ecdysozoa</taxon>
        <taxon>Arthropoda</taxon>
        <taxon>Hexapoda</taxon>
        <taxon>Insecta</taxon>
        <taxon>Pterygota</taxon>
        <taxon>Neoptera</taxon>
        <taxon>Endopterygota</taxon>
        <taxon>Lepidoptera</taxon>
        <taxon>Glossata</taxon>
        <taxon>Ditrysia</taxon>
        <taxon>Noctuoidea</taxon>
        <taxon>Noctuidae</taxon>
        <taxon>Noctuinae</taxon>
        <taxon>Hadenini</taxon>
        <taxon>Mythimna</taxon>
    </lineage>
</organism>
<comment type="caution">
    <text evidence="1">The sequence shown here is derived from an EMBL/GenBank/DDBJ whole genome shotgun (WGS) entry which is preliminary data.</text>
</comment>
<dbReference type="EMBL" id="CM056795">
    <property type="protein sequence ID" value="KAJ8720614.1"/>
    <property type="molecule type" value="Genomic_DNA"/>
</dbReference>
<sequence>MDEGLLNDLLECSVCLERLDTSSRVLPCQHTFCLKCLKVIIESHKELRCPECRVLVEVKVEELPPNVLLMRILEGMKNSAPRKQATGQRTSRSGHSQALQGVQAGGKQLPPHARALYDYISKEPGDLSFKKGETILLQKKLDPFWYQGECSGRTGMFPITYVQVVVPLPVATALCKALYDFRMSAPDEEGCLAFDKGVIITVHRRVDDNWAEGRLDQRVGIFPIAFVELNQAARQLMNSVPLNRPVPPIPEHSRASHSEHRHHAQQHTHRYQQMSMSTPSTVQSNYQNMATMSQSHPNYHAAQAMLAQQAQILVPQPINQHVTAISHGGLVTTTAVPRNIMEPTQTKHSLDLIQFTNMHNKSHQGTMGIQSVSRIGENYDRLRTVKYDSYNTTPIHKVETTYQNVRTHEHFPVSVANFNTSNVSSDSSSSMNTPSVGVSSTTTPNTSSNTSTCESAEPSLPSSPDNNTERNATVIASNATQNQNLINQNPPEAETNNDESLNTSMGVLSLNESSTATNTSLNVSLPPSESPKLNASGASNASQTQEENQEGASNNESSRLEAPSSSKNVVRSSGPDSLLNFGLGLQAALSPSHGKDGNYMMTRAHRDHHHREREKRHSLTPSSHLQGNHNTQNRHSAEILATSLLDAGTEARSERSERSERRRRRSRSNERPLPAAYVAIYPYKPQKPDELELKKGGIYTVTERCRDGWYKGCSERSQRCGVFPGNYVAPAASSRPKHDKTSSSAVSAASGAAAASGAPHVSAPDAPPRARDPALIMAQPLTYPWCSPAQSQQNTPRSEKPKEKAKADKSSISTGVSLMKRLAAMKKCKSPPPAGYSMDNPVFEDGPGTSLMPTFNSQQHHPVHVRSGSCPSQLLRALPPATRTNTHKERPAPAALHEHHHLHRAGTENPWQSQHRKSQSLDVTASRRDRHHLQPNKERFRCIVPYPPNSEYELELKVDDIVIVSKKRGDGWYKGTLQRTGRTGLFPASFVQSCPPE</sequence>
<gene>
    <name evidence="1" type="ORF">PYW08_006079</name>
</gene>
<accession>A0ACC2QP63</accession>
<reference evidence="1" key="1">
    <citation type="submission" date="2023-03" db="EMBL/GenBank/DDBJ databases">
        <title>Chromosome-level genomes of two armyworms, Mythimna separata and Mythimna loreyi, provide insights into the biosynthesis and reception of sex pheromones.</title>
        <authorList>
            <person name="Zhao H."/>
        </authorList>
    </citation>
    <scope>NUCLEOTIDE SEQUENCE</scope>
    <source>
        <strain evidence="1">BeijingLab</strain>
    </source>
</reference>
<name>A0ACC2QP63_9NEOP</name>
<proteinExistence type="predicted"/>
<dbReference type="Proteomes" id="UP001231649">
    <property type="component" value="Chromosome 19"/>
</dbReference>
<evidence type="ECO:0000313" key="1">
    <source>
        <dbReference type="EMBL" id="KAJ8720614.1"/>
    </source>
</evidence>
<protein>
    <submittedName>
        <fullName evidence="1">Uncharacterized protein</fullName>
    </submittedName>
</protein>